<name>A0A5B7J947_PORTR</name>
<accession>A0A5B7J947</accession>
<organism evidence="1 2">
    <name type="scientific">Portunus trituberculatus</name>
    <name type="common">Swimming crab</name>
    <name type="synonym">Neptunus trituberculatus</name>
    <dbReference type="NCBI Taxonomy" id="210409"/>
    <lineage>
        <taxon>Eukaryota</taxon>
        <taxon>Metazoa</taxon>
        <taxon>Ecdysozoa</taxon>
        <taxon>Arthropoda</taxon>
        <taxon>Crustacea</taxon>
        <taxon>Multicrustacea</taxon>
        <taxon>Malacostraca</taxon>
        <taxon>Eumalacostraca</taxon>
        <taxon>Eucarida</taxon>
        <taxon>Decapoda</taxon>
        <taxon>Pleocyemata</taxon>
        <taxon>Brachyura</taxon>
        <taxon>Eubrachyura</taxon>
        <taxon>Portunoidea</taxon>
        <taxon>Portunidae</taxon>
        <taxon>Portuninae</taxon>
        <taxon>Portunus</taxon>
    </lineage>
</organism>
<evidence type="ECO:0000313" key="1">
    <source>
        <dbReference type="EMBL" id="MPC91215.1"/>
    </source>
</evidence>
<protein>
    <submittedName>
        <fullName evidence="1">Uncharacterized protein</fullName>
    </submittedName>
</protein>
<proteinExistence type="predicted"/>
<dbReference type="Proteomes" id="UP000324222">
    <property type="component" value="Unassembled WGS sequence"/>
</dbReference>
<comment type="caution">
    <text evidence="1">The sequence shown here is derived from an EMBL/GenBank/DDBJ whole genome shotgun (WGS) entry which is preliminary data.</text>
</comment>
<dbReference type="AlphaFoldDB" id="A0A5B7J947"/>
<sequence length="139" mass="14413">MVKNSLTATPSFTANTLTGGAWCGGSVRRDAGEGCPRRLKGVKASRGVLRGGAESDCITPAASTRTLLDSIGWRGFLDSPVCIEIKLSYLPAALASQAAAVALTALLLPADGFRSRLRAIVTPSPGVAPSWRGLVFLTQ</sequence>
<keyword evidence="2" id="KW-1185">Reference proteome</keyword>
<dbReference type="EMBL" id="VSRR010087006">
    <property type="protein sequence ID" value="MPC91215.1"/>
    <property type="molecule type" value="Genomic_DNA"/>
</dbReference>
<evidence type="ECO:0000313" key="2">
    <source>
        <dbReference type="Proteomes" id="UP000324222"/>
    </source>
</evidence>
<gene>
    <name evidence="1" type="ORF">E2C01_086237</name>
</gene>
<reference evidence="1 2" key="1">
    <citation type="submission" date="2019-05" db="EMBL/GenBank/DDBJ databases">
        <title>Another draft genome of Portunus trituberculatus and its Hox gene families provides insights of decapod evolution.</title>
        <authorList>
            <person name="Jeong J.-H."/>
            <person name="Song I."/>
            <person name="Kim S."/>
            <person name="Choi T."/>
            <person name="Kim D."/>
            <person name="Ryu S."/>
            <person name="Kim W."/>
        </authorList>
    </citation>
    <scope>NUCLEOTIDE SEQUENCE [LARGE SCALE GENOMIC DNA]</scope>
    <source>
        <tissue evidence="1">Muscle</tissue>
    </source>
</reference>